<evidence type="ECO:0000256" key="8">
    <source>
        <dbReference type="ARBA" id="ARBA00022676"/>
    </source>
</evidence>
<comment type="subcellular location">
    <subcellularLocation>
        <location evidence="3 16">Cytoplasm</location>
    </subcellularLocation>
</comment>
<evidence type="ECO:0000256" key="5">
    <source>
        <dbReference type="ARBA" id="ARBA00004676"/>
    </source>
</evidence>
<dbReference type="PANTHER" id="PTHR43340:SF1">
    <property type="entry name" value="HYPOXANTHINE PHOSPHORIBOSYLTRANSFERASE"/>
    <property type="match status" value="1"/>
</dbReference>
<comment type="function">
    <text evidence="2">Purine salvage pathway enzyme that catalyzes the transfer of the ribosyl-5-phosphate group from 5-phospho-alpha-D-ribose 1-diphosphate (PRPP) to the N9 position of the 6-oxopurines hypoxanthine and guanine to form the corresponding ribonucleotides IMP (inosine 5'-monophosphate) and GMP (guanosine 5'-monophosphate), with the release of PPi.</text>
</comment>
<evidence type="ECO:0000313" key="18">
    <source>
        <dbReference type="EMBL" id="PNL91246.1"/>
    </source>
</evidence>
<dbReference type="GO" id="GO:0000166">
    <property type="term" value="F:nucleotide binding"/>
    <property type="evidence" value="ECO:0007669"/>
    <property type="project" value="UniProtKB-KW"/>
</dbReference>
<evidence type="ECO:0000256" key="3">
    <source>
        <dbReference type="ARBA" id="ARBA00004496"/>
    </source>
</evidence>
<comment type="pathway">
    <text evidence="4 16">Purine metabolism; IMP biosynthesis via salvage pathway; IMP from hypoxanthine: step 1/1.</text>
</comment>
<dbReference type="GO" id="GO:0032263">
    <property type="term" value="P:GMP salvage"/>
    <property type="evidence" value="ECO:0007669"/>
    <property type="project" value="UniProtKB-UniPathway"/>
</dbReference>
<dbReference type="NCBIfam" id="TIGR01203">
    <property type="entry name" value="HGPRTase"/>
    <property type="match status" value="1"/>
</dbReference>
<dbReference type="InterPro" id="IPR005904">
    <property type="entry name" value="Hxn_phspho_trans"/>
</dbReference>
<gene>
    <name evidence="18" type="primary">hpt</name>
    <name evidence="18" type="ORF">A6J77_002970</name>
</gene>
<evidence type="ECO:0000256" key="6">
    <source>
        <dbReference type="ARBA" id="ARBA00008391"/>
    </source>
</evidence>
<dbReference type="InterPro" id="IPR050408">
    <property type="entry name" value="HGPRT"/>
</dbReference>
<evidence type="ECO:0000313" key="19">
    <source>
        <dbReference type="Proteomes" id="UP000192813"/>
    </source>
</evidence>
<dbReference type="GO" id="GO:0006178">
    <property type="term" value="P:guanine salvage"/>
    <property type="evidence" value="ECO:0007669"/>
    <property type="project" value="TreeGrafter"/>
</dbReference>
<comment type="catalytic activity">
    <reaction evidence="15">
        <text>IMP + diphosphate = hypoxanthine + 5-phospho-alpha-D-ribose 1-diphosphate</text>
        <dbReference type="Rhea" id="RHEA:17973"/>
        <dbReference type="ChEBI" id="CHEBI:17368"/>
        <dbReference type="ChEBI" id="CHEBI:33019"/>
        <dbReference type="ChEBI" id="CHEBI:58017"/>
        <dbReference type="ChEBI" id="CHEBI:58053"/>
        <dbReference type="EC" id="2.4.2.8"/>
    </reaction>
    <physiologicalReaction direction="right-to-left" evidence="15">
        <dbReference type="Rhea" id="RHEA:17975"/>
    </physiologicalReaction>
</comment>
<name>A0A2J9PLR2_9LACT</name>
<keyword evidence="10 16" id="KW-0479">Metal-binding</keyword>
<evidence type="ECO:0000256" key="1">
    <source>
        <dbReference type="ARBA" id="ARBA00001946"/>
    </source>
</evidence>
<sequence length="183" mass="20537">MHKDVEEILVSAEEIAERIQVLGEELTADYQDKNPIVVAILKGSVLFMSDLIRAMDVKLQIDFMDISSYGGGVESSGQVKILKDLDADVSGRHVIIVEDIVDTGNTLSKIHDLFQHRNAASVKVVTLLNKPERRTAEVSVDYIGFEIPDKFVIGYGMDFDEEYRQLPYIGILKPSVYAHLFHN</sequence>
<dbReference type="EC" id="2.4.2.8" evidence="16"/>
<evidence type="ECO:0000256" key="16">
    <source>
        <dbReference type="RuleBase" id="RU364099"/>
    </source>
</evidence>
<dbReference type="InterPro" id="IPR029057">
    <property type="entry name" value="PRTase-like"/>
</dbReference>
<dbReference type="Gene3D" id="3.40.50.2020">
    <property type="match status" value="1"/>
</dbReference>
<keyword evidence="13 16" id="KW-0460">Magnesium</keyword>
<evidence type="ECO:0000256" key="9">
    <source>
        <dbReference type="ARBA" id="ARBA00022679"/>
    </source>
</evidence>
<evidence type="ECO:0000256" key="15">
    <source>
        <dbReference type="ARBA" id="ARBA00049402"/>
    </source>
</evidence>
<dbReference type="UniPathway" id="UPA00591">
    <property type="reaction ID" value="UER00648"/>
</dbReference>
<comment type="catalytic activity">
    <reaction evidence="14">
        <text>GMP + diphosphate = guanine + 5-phospho-alpha-D-ribose 1-diphosphate</text>
        <dbReference type="Rhea" id="RHEA:25424"/>
        <dbReference type="ChEBI" id="CHEBI:16235"/>
        <dbReference type="ChEBI" id="CHEBI:33019"/>
        <dbReference type="ChEBI" id="CHEBI:58017"/>
        <dbReference type="ChEBI" id="CHEBI:58115"/>
        <dbReference type="EC" id="2.4.2.8"/>
    </reaction>
    <physiologicalReaction direction="right-to-left" evidence="14">
        <dbReference type="Rhea" id="RHEA:25426"/>
    </physiologicalReaction>
</comment>
<accession>A0A2J9PLR2</accession>
<dbReference type="GO" id="GO:0000287">
    <property type="term" value="F:magnesium ion binding"/>
    <property type="evidence" value="ECO:0007669"/>
    <property type="project" value="TreeGrafter"/>
</dbReference>
<dbReference type="GO" id="GO:0032264">
    <property type="term" value="P:IMP salvage"/>
    <property type="evidence" value="ECO:0007669"/>
    <property type="project" value="UniProtKB-UniPathway"/>
</dbReference>
<dbReference type="GO" id="GO:0005829">
    <property type="term" value="C:cytosol"/>
    <property type="evidence" value="ECO:0007669"/>
    <property type="project" value="TreeGrafter"/>
</dbReference>
<keyword evidence="11 16" id="KW-0660">Purine salvage</keyword>
<dbReference type="UniPathway" id="UPA00909">
    <property type="reaction ID" value="UER00887"/>
</dbReference>
<keyword evidence="7 16" id="KW-0963">Cytoplasm</keyword>
<dbReference type="GO" id="GO:0052657">
    <property type="term" value="F:guanine phosphoribosyltransferase activity"/>
    <property type="evidence" value="ECO:0007669"/>
    <property type="project" value="UniProtKB-ARBA"/>
</dbReference>
<keyword evidence="12 16" id="KW-0547">Nucleotide-binding</keyword>
<comment type="cofactor">
    <cofactor evidence="1 16">
        <name>Mg(2+)</name>
        <dbReference type="ChEBI" id="CHEBI:18420"/>
    </cofactor>
</comment>
<proteinExistence type="inferred from homology"/>
<comment type="similarity">
    <text evidence="6 16">Belongs to the purine/pyrimidine phosphoribosyltransferase family.</text>
</comment>
<dbReference type="Pfam" id="PF00156">
    <property type="entry name" value="Pribosyltran"/>
    <property type="match status" value="1"/>
</dbReference>
<evidence type="ECO:0000256" key="2">
    <source>
        <dbReference type="ARBA" id="ARBA00002049"/>
    </source>
</evidence>
<dbReference type="RefSeq" id="WP_083068086.1">
    <property type="nucleotide sequence ID" value="NZ_CBCPHS010000006.1"/>
</dbReference>
<reference evidence="19" key="1">
    <citation type="submission" date="2017-12" db="EMBL/GenBank/DDBJ databases">
        <title>FDA dAtabase for Regulatory Grade micrObial Sequences (FDA-ARGOS): Supporting development and validation of Infectious Disease Dx tests.</title>
        <authorList>
            <person name="Hoffmann M."/>
            <person name="Allard M."/>
            <person name="Evans P."/>
            <person name="Brown E."/>
            <person name="Tallon L."/>
            <person name="Sadzewicz L."/>
            <person name="Sengamalay N."/>
            <person name="Ott S."/>
            <person name="Godinez A."/>
            <person name="Nagaraj S."/>
            <person name="Vavikolanu K."/>
            <person name="Aluvathingal J."/>
            <person name="Nadendla S."/>
            <person name="Sichtig H."/>
        </authorList>
    </citation>
    <scope>NUCLEOTIDE SEQUENCE [LARGE SCALE GENOMIC DNA]</scope>
    <source>
        <strain evidence="19">FDAARGOS_249</strain>
    </source>
</reference>
<organism evidence="18 19">
    <name type="scientific">Aerococcus viridans</name>
    <dbReference type="NCBI Taxonomy" id="1377"/>
    <lineage>
        <taxon>Bacteria</taxon>
        <taxon>Bacillati</taxon>
        <taxon>Bacillota</taxon>
        <taxon>Bacilli</taxon>
        <taxon>Lactobacillales</taxon>
        <taxon>Aerococcaceae</taxon>
        <taxon>Aerococcus</taxon>
    </lineage>
</organism>
<evidence type="ECO:0000259" key="17">
    <source>
        <dbReference type="Pfam" id="PF00156"/>
    </source>
</evidence>
<keyword evidence="9 16" id="KW-0808">Transferase</keyword>
<dbReference type="GO" id="GO:0046100">
    <property type="term" value="P:hypoxanthine metabolic process"/>
    <property type="evidence" value="ECO:0007669"/>
    <property type="project" value="TreeGrafter"/>
</dbReference>
<dbReference type="GO" id="GO:0006166">
    <property type="term" value="P:purine ribonucleoside salvage"/>
    <property type="evidence" value="ECO:0007669"/>
    <property type="project" value="UniProtKB-KW"/>
</dbReference>
<dbReference type="PANTHER" id="PTHR43340">
    <property type="entry name" value="HYPOXANTHINE-GUANINE PHOSPHORIBOSYLTRANSFERASE"/>
    <property type="match status" value="1"/>
</dbReference>
<evidence type="ECO:0000256" key="7">
    <source>
        <dbReference type="ARBA" id="ARBA00022490"/>
    </source>
</evidence>
<feature type="domain" description="Phosphoribosyltransferase" evidence="17">
    <location>
        <begin position="13"/>
        <end position="159"/>
    </location>
</feature>
<evidence type="ECO:0000256" key="13">
    <source>
        <dbReference type="ARBA" id="ARBA00022842"/>
    </source>
</evidence>
<dbReference type="Proteomes" id="UP000192813">
    <property type="component" value="Unassembled WGS sequence"/>
</dbReference>
<evidence type="ECO:0000256" key="12">
    <source>
        <dbReference type="ARBA" id="ARBA00022741"/>
    </source>
</evidence>
<dbReference type="InterPro" id="IPR000836">
    <property type="entry name" value="PRTase_dom"/>
</dbReference>
<comment type="caution">
    <text evidence="18">The sequence shown here is derived from an EMBL/GenBank/DDBJ whole genome shotgun (WGS) entry which is preliminary data.</text>
</comment>
<protein>
    <recommendedName>
        <fullName evidence="16">Hypoxanthine phosphoribosyltransferase</fullName>
        <ecNumber evidence="16">2.4.2.8</ecNumber>
    </recommendedName>
</protein>
<dbReference type="SUPFAM" id="SSF53271">
    <property type="entry name" value="PRTase-like"/>
    <property type="match status" value="1"/>
</dbReference>
<comment type="pathway">
    <text evidence="5">Purine metabolism; GMP biosynthesis via salvage pathway; GMP from guanine: step 1/1.</text>
</comment>
<dbReference type="FunFam" id="3.40.50.2020:FF:000006">
    <property type="entry name" value="Hypoxanthine phosphoribosyltransferase"/>
    <property type="match status" value="1"/>
</dbReference>
<dbReference type="GO" id="GO:0004422">
    <property type="term" value="F:hypoxanthine phosphoribosyltransferase activity"/>
    <property type="evidence" value="ECO:0007669"/>
    <property type="project" value="InterPro"/>
</dbReference>
<evidence type="ECO:0000256" key="10">
    <source>
        <dbReference type="ARBA" id="ARBA00022723"/>
    </source>
</evidence>
<evidence type="ECO:0000256" key="14">
    <source>
        <dbReference type="ARBA" id="ARBA00048811"/>
    </source>
</evidence>
<evidence type="ECO:0000256" key="4">
    <source>
        <dbReference type="ARBA" id="ARBA00004669"/>
    </source>
</evidence>
<dbReference type="EMBL" id="NBTM02000001">
    <property type="protein sequence ID" value="PNL91246.1"/>
    <property type="molecule type" value="Genomic_DNA"/>
</dbReference>
<keyword evidence="8 16" id="KW-0328">Glycosyltransferase</keyword>
<dbReference type="CDD" id="cd06223">
    <property type="entry name" value="PRTases_typeI"/>
    <property type="match status" value="1"/>
</dbReference>
<dbReference type="AlphaFoldDB" id="A0A2J9PLR2"/>
<evidence type="ECO:0000256" key="11">
    <source>
        <dbReference type="ARBA" id="ARBA00022726"/>
    </source>
</evidence>